<gene>
    <name evidence="2" type="ORF">CF392_00315</name>
</gene>
<keyword evidence="3" id="KW-1185">Reference proteome</keyword>
<reference evidence="2 3" key="1">
    <citation type="submission" date="2017-07" db="EMBL/GenBank/DDBJ databases">
        <title>Tamlnaduibacter salinus (Mi-7) genome sequencing.</title>
        <authorList>
            <person name="Verma A."/>
            <person name="Krishnamurthi S."/>
        </authorList>
    </citation>
    <scope>NUCLEOTIDE SEQUENCE [LARGE SCALE GENOMIC DNA]</scope>
    <source>
        <strain evidence="2 3">Mi-7</strain>
    </source>
</reference>
<evidence type="ECO:0000313" key="2">
    <source>
        <dbReference type="EMBL" id="PAV27494.1"/>
    </source>
</evidence>
<dbReference type="Pfam" id="PF13936">
    <property type="entry name" value="HTH_38"/>
    <property type="match status" value="1"/>
</dbReference>
<evidence type="ECO:0000259" key="1">
    <source>
        <dbReference type="Pfam" id="PF13936"/>
    </source>
</evidence>
<feature type="domain" description="Transposase IS30-like HTH" evidence="1">
    <location>
        <begin position="4"/>
        <end position="37"/>
    </location>
</feature>
<comment type="caution">
    <text evidence="2">The sequence shown here is derived from an EMBL/GenBank/DDBJ whole genome shotgun (WGS) entry which is preliminary data.</text>
</comment>
<dbReference type="Gene3D" id="1.10.10.60">
    <property type="entry name" value="Homeodomain-like"/>
    <property type="match status" value="1"/>
</dbReference>
<dbReference type="InterPro" id="IPR025246">
    <property type="entry name" value="IS30-like_HTH"/>
</dbReference>
<protein>
    <recommendedName>
        <fullName evidence="1">Transposase IS30-like HTH domain-containing protein</fullName>
    </recommendedName>
</protein>
<dbReference type="AlphaFoldDB" id="A0A2A2I871"/>
<dbReference type="EMBL" id="NMPM01000003">
    <property type="protein sequence ID" value="PAV27494.1"/>
    <property type="molecule type" value="Genomic_DNA"/>
</dbReference>
<organism evidence="2 3">
    <name type="scientific">Tamilnaduibacter salinus</name>
    <dbReference type="NCBI Taxonomy" id="1484056"/>
    <lineage>
        <taxon>Bacteria</taxon>
        <taxon>Pseudomonadati</taxon>
        <taxon>Pseudomonadota</taxon>
        <taxon>Gammaproteobacteria</taxon>
        <taxon>Pseudomonadales</taxon>
        <taxon>Marinobacteraceae</taxon>
        <taxon>Tamilnaduibacter</taxon>
    </lineage>
</organism>
<sequence length="37" mass="4306">MPRSYHHLSHVDRATIMLMHAEGHSLRAIAERLKRSP</sequence>
<evidence type="ECO:0000313" key="3">
    <source>
        <dbReference type="Proteomes" id="UP000218332"/>
    </source>
</evidence>
<name>A0A2A2I871_9GAMM</name>
<feature type="non-terminal residue" evidence="2">
    <location>
        <position position="37"/>
    </location>
</feature>
<dbReference type="RefSeq" id="WP_143595573.1">
    <property type="nucleotide sequence ID" value="NZ_NMPM01000003.1"/>
</dbReference>
<proteinExistence type="predicted"/>
<dbReference type="Proteomes" id="UP000218332">
    <property type="component" value="Unassembled WGS sequence"/>
</dbReference>
<accession>A0A2A2I871</accession>